<organism evidence="1 2">
    <name type="scientific">Panagrolaimus sp. ES5</name>
    <dbReference type="NCBI Taxonomy" id="591445"/>
    <lineage>
        <taxon>Eukaryota</taxon>
        <taxon>Metazoa</taxon>
        <taxon>Ecdysozoa</taxon>
        <taxon>Nematoda</taxon>
        <taxon>Chromadorea</taxon>
        <taxon>Rhabditida</taxon>
        <taxon>Tylenchina</taxon>
        <taxon>Panagrolaimomorpha</taxon>
        <taxon>Panagrolaimoidea</taxon>
        <taxon>Panagrolaimidae</taxon>
        <taxon>Panagrolaimus</taxon>
    </lineage>
</organism>
<evidence type="ECO:0000313" key="2">
    <source>
        <dbReference type="WBParaSite" id="ES5_v2.g18965.t1"/>
    </source>
</evidence>
<evidence type="ECO:0000313" key="1">
    <source>
        <dbReference type="Proteomes" id="UP000887579"/>
    </source>
</evidence>
<sequence length="240" mass="26803">MIGPFSKTTKLSDFYDENYEIKKQSKKNKTVNSSTLSLHITAYENAIENDKTDDNENYEKYDSFKKWNNDEQFTQGLSSDFQGPFEFPRQQENEAKIPEQMQFKASQRLLNPNGSGSGSGIPHDVEKQQIIAPPSEKINHDGSPTMLAVKARTSKHKPLMTSTPLPTKAPLNGTLECSFIYGPSETALSFSSNGEYMTPPFTSKTDNFSVTNGLPPYISTQMSKYDAEVSNAEDDLLIAE</sequence>
<dbReference type="Proteomes" id="UP000887579">
    <property type="component" value="Unplaced"/>
</dbReference>
<dbReference type="WBParaSite" id="ES5_v2.g18965.t1">
    <property type="protein sequence ID" value="ES5_v2.g18965.t1"/>
    <property type="gene ID" value="ES5_v2.g18965"/>
</dbReference>
<name>A0AC34FNJ2_9BILA</name>
<accession>A0AC34FNJ2</accession>
<proteinExistence type="predicted"/>
<reference evidence="2" key="1">
    <citation type="submission" date="2022-11" db="UniProtKB">
        <authorList>
            <consortium name="WormBaseParasite"/>
        </authorList>
    </citation>
    <scope>IDENTIFICATION</scope>
</reference>
<protein>
    <submittedName>
        <fullName evidence="2">Uncharacterized protein</fullName>
    </submittedName>
</protein>